<evidence type="ECO:0000313" key="3">
    <source>
        <dbReference type="Proteomes" id="UP001203945"/>
    </source>
</evidence>
<keyword evidence="3" id="KW-1185">Reference proteome</keyword>
<dbReference type="PANTHER" id="PTHR37461">
    <property type="entry name" value="ANTI-SIGMA-K FACTOR RSKA"/>
    <property type="match status" value="1"/>
</dbReference>
<gene>
    <name evidence="2" type="ORF">MLD63_12255</name>
</gene>
<reference evidence="2 3" key="1">
    <citation type="submission" date="2022-03" db="EMBL/GenBank/DDBJ databases">
        <authorList>
            <person name="He Y."/>
        </authorList>
    </citation>
    <scope>NUCLEOTIDE SEQUENCE [LARGE SCALE GENOMIC DNA]</scope>
    <source>
        <strain evidence="2 3">TK19116</strain>
    </source>
</reference>
<dbReference type="InterPro" id="IPR018764">
    <property type="entry name" value="RskA_C"/>
</dbReference>
<proteinExistence type="predicted"/>
<dbReference type="Pfam" id="PF10099">
    <property type="entry name" value="RskA_C"/>
    <property type="match status" value="1"/>
</dbReference>
<comment type="caution">
    <text evidence="2">The sequence shown here is derived from an EMBL/GenBank/DDBJ whole genome shotgun (WGS) entry which is preliminary data.</text>
</comment>
<dbReference type="RefSeq" id="WP_255330203.1">
    <property type="nucleotide sequence ID" value="NZ_JAKZEU010000004.1"/>
</dbReference>
<sequence>MTDAPASPPIPLTPEEESQALAAEYALGLLEDAELEAAQARVATDPDFAAMVREWHERLASLADELTLVMAPARAKVMIDRALGHTQIPELQSEPRSPGGLMRWFWGAIAAAAVVATIIVVPPMLRDDIPAGFQPEFATDIVAGDVGLQVHAGIDADDRTMVVVLEEGSIPEGRDYEIWWLESETAEPVSLGLLPRSGTISFPMPTGTEPQAGPVIALTDEPEGGSPTGLPTGPVIGSAALVPVS</sequence>
<dbReference type="PANTHER" id="PTHR37461:SF1">
    <property type="entry name" value="ANTI-SIGMA-K FACTOR RSKA"/>
    <property type="match status" value="1"/>
</dbReference>
<evidence type="ECO:0000313" key="2">
    <source>
        <dbReference type="EMBL" id="MCQ0971194.1"/>
    </source>
</evidence>
<dbReference type="Proteomes" id="UP001203945">
    <property type="component" value="Unassembled WGS sequence"/>
</dbReference>
<dbReference type="EMBL" id="JAKZEU010000004">
    <property type="protein sequence ID" value="MCQ0971194.1"/>
    <property type="molecule type" value="Genomic_DNA"/>
</dbReference>
<accession>A0ABT1MU38</accession>
<evidence type="ECO:0000259" key="1">
    <source>
        <dbReference type="Pfam" id="PF10099"/>
    </source>
</evidence>
<feature type="domain" description="Anti-sigma K factor RskA C-terminal" evidence="1">
    <location>
        <begin position="109"/>
        <end position="235"/>
    </location>
</feature>
<name>A0ABT1MU38_9RHOB</name>
<protein>
    <submittedName>
        <fullName evidence="2">Anti-sigma factor</fullName>
    </submittedName>
</protein>
<dbReference type="InterPro" id="IPR051474">
    <property type="entry name" value="Anti-sigma-K/W_factor"/>
</dbReference>
<organism evidence="2 3">
    <name type="scientific">Paracoccus albicereus</name>
    <dbReference type="NCBI Taxonomy" id="2922394"/>
    <lineage>
        <taxon>Bacteria</taxon>
        <taxon>Pseudomonadati</taxon>
        <taxon>Pseudomonadota</taxon>
        <taxon>Alphaproteobacteria</taxon>
        <taxon>Rhodobacterales</taxon>
        <taxon>Paracoccaceae</taxon>
        <taxon>Paracoccus</taxon>
    </lineage>
</organism>